<dbReference type="KEGG" id="skr:BRX40_15240"/>
<dbReference type="GO" id="GO:0004165">
    <property type="term" value="F:delta(3)-delta(2)-enoyl-CoA isomerase activity"/>
    <property type="evidence" value="ECO:0007669"/>
    <property type="project" value="UniProtKB-ARBA"/>
</dbReference>
<dbReference type="InterPro" id="IPR001753">
    <property type="entry name" value="Enoyl-CoA_hydra/iso"/>
</dbReference>
<dbReference type="STRING" id="93064.BRX40_15240"/>
<keyword evidence="3" id="KW-0413">Isomerase</keyword>
<name>A0A1L6JCG4_9SPHN</name>
<accession>A0A1L6JCG4</accession>
<evidence type="ECO:0000256" key="1">
    <source>
        <dbReference type="ARBA" id="ARBA00004275"/>
    </source>
</evidence>
<evidence type="ECO:0000313" key="6">
    <source>
        <dbReference type="Proteomes" id="UP000185161"/>
    </source>
</evidence>
<reference evidence="6" key="2">
    <citation type="submission" date="2016-12" db="EMBL/GenBank/DDBJ databases">
        <title>Whole genome sequencing of Sphingomonas sp. ABOJV.</title>
        <authorList>
            <person name="Conlan S."/>
            <person name="Thomas P.J."/>
            <person name="Mullikin J."/>
            <person name="Palmore T.N."/>
            <person name="Frank K.M."/>
            <person name="Segre J.A."/>
        </authorList>
    </citation>
    <scope>NUCLEOTIDE SEQUENCE [LARGE SCALE GENOMIC DNA]</scope>
    <source>
        <strain evidence="6">ABOJV</strain>
    </source>
</reference>
<dbReference type="Pfam" id="PF00378">
    <property type="entry name" value="ECH_1"/>
    <property type="match status" value="1"/>
</dbReference>
<dbReference type="CDD" id="cd06558">
    <property type="entry name" value="crotonase-like"/>
    <property type="match status" value="1"/>
</dbReference>
<protein>
    <submittedName>
        <fullName evidence="4">Enoyl-CoA hydratase</fullName>
    </submittedName>
</protein>
<comment type="subcellular location">
    <subcellularLocation>
        <location evidence="1">Peroxisome</location>
    </subcellularLocation>
</comment>
<evidence type="ECO:0000313" key="5">
    <source>
        <dbReference type="EMBL" id="RSV00552.1"/>
    </source>
</evidence>
<dbReference type="EMBL" id="QQWO01000016">
    <property type="protein sequence ID" value="RSV00552.1"/>
    <property type="molecule type" value="Genomic_DNA"/>
</dbReference>
<dbReference type="AlphaFoldDB" id="A0A1L6JCG4"/>
<dbReference type="OrthoDB" id="5730382at2"/>
<dbReference type="RefSeq" id="WP_075152179.1">
    <property type="nucleotide sequence ID" value="NZ_CP018820.1"/>
</dbReference>
<dbReference type="Proteomes" id="UP000286681">
    <property type="component" value="Unassembled WGS sequence"/>
</dbReference>
<gene>
    <name evidence="4" type="ORF">BRX40_15240</name>
    <name evidence="5" type="ORF">CA257_17275</name>
</gene>
<keyword evidence="6" id="KW-1185">Reference proteome</keyword>
<dbReference type="InterPro" id="IPR051053">
    <property type="entry name" value="ECH/Chromodomain_protein"/>
</dbReference>
<sequence>MTAHIKVTKADGILTLVMNRPEKKNALTDAMYGVLADEIEGAQTDSATRVIVIRGEGDMFTAGNDLADFAAAKPGESPRNVGRFIRAIAQTTKPLTAAVQGRAVGVGTTMLLHCDYVLLAEDAKLTTPFVNLALVPEAASSLLLPARIGHLRAFSMLALGEAVEARQAIEWGLANAVVPLGELVPAIEAAAARIARQPLGAIQATKRLMRDAEQLTAQMAVEGEEFAARLQSPEAKEAFMAFAQRREPDFTQFN</sequence>
<evidence type="ECO:0000313" key="7">
    <source>
        <dbReference type="Proteomes" id="UP000286681"/>
    </source>
</evidence>
<organism evidence="4 6">
    <name type="scientific">Sphingomonas koreensis</name>
    <dbReference type="NCBI Taxonomy" id="93064"/>
    <lineage>
        <taxon>Bacteria</taxon>
        <taxon>Pseudomonadati</taxon>
        <taxon>Pseudomonadota</taxon>
        <taxon>Alphaproteobacteria</taxon>
        <taxon>Sphingomonadales</taxon>
        <taxon>Sphingomonadaceae</taxon>
        <taxon>Sphingomonas</taxon>
    </lineage>
</organism>
<evidence type="ECO:0000313" key="4">
    <source>
        <dbReference type="EMBL" id="APR53596.1"/>
    </source>
</evidence>
<dbReference type="InterPro" id="IPR029045">
    <property type="entry name" value="ClpP/crotonase-like_dom_sf"/>
</dbReference>
<reference evidence="5 7" key="3">
    <citation type="submission" date="2018-07" db="EMBL/GenBank/DDBJ databases">
        <title>Genomic and Epidemiologic Investigation of an Indolent Hospital Outbreak.</title>
        <authorList>
            <person name="Johnson R.C."/>
            <person name="Deming C."/>
            <person name="Conlan S."/>
            <person name="Zellmer C.J."/>
            <person name="Michelin A.V."/>
            <person name="Lee-Lin S."/>
            <person name="Thomas P.J."/>
            <person name="Park M."/>
            <person name="Weingarten R.A."/>
            <person name="Less J."/>
            <person name="Dekker J.P."/>
            <person name="Frank K.M."/>
            <person name="Musser K.A."/>
            <person name="Mcquiston J.R."/>
            <person name="Henderson D.K."/>
            <person name="Lau A.F."/>
            <person name="Palmore T.N."/>
            <person name="Segre J.A."/>
        </authorList>
    </citation>
    <scope>NUCLEOTIDE SEQUENCE [LARGE SCALE GENOMIC DNA]</scope>
    <source>
        <strain evidence="5 7">SK-NIH.Env10_0317</strain>
    </source>
</reference>
<dbReference type="Proteomes" id="UP000185161">
    <property type="component" value="Chromosome"/>
</dbReference>
<dbReference type="PANTHER" id="PTHR43684">
    <property type="match status" value="1"/>
</dbReference>
<dbReference type="SUPFAM" id="SSF52096">
    <property type="entry name" value="ClpP/crotonase"/>
    <property type="match status" value="1"/>
</dbReference>
<keyword evidence="2" id="KW-0576">Peroxisome</keyword>
<proteinExistence type="predicted"/>
<dbReference type="Gene3D" id="3.90.226.10">
    <property type="entry name" value="2-enoyl-CoA Hydratase, Chain A, domain 1"/>
    <property type="match status" value="1"/>
</dbReference>
<evidence type="ECO:0000256" key="3">
    <source>
        <dbReference type="ARBA" id="ARBA00023235"/>
    </source>
</evidence>
<reference evidence="4" key="1">
    <citation type="submission" date="2016-12" db="EMBL/GenBank/DDBJ databases">
        <title>Whole genome sequencing of Sphingomonas koreensis.</title>
        <authorList>
            <person name="Conlan S."/>
            <person name="Thomas P.J."/>
            <person name="Mullikin J."/>
            <person name="Palmore T.N."/>
            <person name="Frank K.M."/>
            <person name="Segre J.A."/>
        </authorList>
    </citation>
    <scope>NUCLEOTIDE SEQUENCE</scope>
    <source>
        <strain evidence="4">ABOJV</strain>
    </source>
</reference>
<dbReference type="EMBL" id="CP018820">
    <property type="protein sequence ID" value="APR53596.1"/>
    <property type="molecule type" value="Genomic_DNA"/>
</dbReference>
<dbReference type="PANTHER" id="PTHR43684:SF1">
    <property type="entry name" value="ENOYL-COA DELTA ISOMERASE 2"/>
    <property type="match status" value="1"/>
</dbReference>
<evidence type="ECO:0000256" key="2">
    <source>
        <dbReference type="ARBA" id="ARBA00023140"/>
    </source>
</evidence>
<dbReference type="GeneID" id="44133920"/>